<evidence type="ECO:0000256" key="5">
    <source>
        <dbReference type="ARBA" id="ARBA00023180"/>
    </source>
</evidence>
<dbReference type="Pfam" id="PF00884">
    <property type="entry name" value="Sulfatase"/>
    <property type="match status" value="1"/>
</dbReference>
<comment type="cofactor">
    <cofactor evidence="1">
        <name>Ca(2+)</name>
        <dbReference type="ChEBI" id="CHEBI:29108"/>
    </cofactor>
</comment>
<evidence type="ECO:0000259" key="7">
    <source>
        <dbReference type="Pfam" id="PF00884"/>
    </source>
</evidence>
<dbReference type="CDD" id="cd16029">
    <property type="entry name" value="4-S"/>
    <property type="match status" value="1"/>
</dbReference>
<protein>
    <submittedName>
        <fullName evidence="8">Arylsulfatase J</fullName>
    </submittedName>
</protein>
<keyword evidence="5" id="KW-0325">Glycoprotein</keyword>
<dbReference type="GO" id="GO:0046872">
    <property type="term" value="F:metal ion binding"/>
    <property type="evidence" value="ECO:0007669"/>
    <property type="project" value="UniProtKB-KW"/>
</dbReference>
<keyword evidence="3" id="KW-0479">Metal-binding</keyword>
<keyword evidence="9" id="KW-1185">Reference proteome</keyword>
<dbReference type="GO" id="GO:0008484">
    <property type="term" value="F:sulfuric ester hydrolase activity"/>
    <property type="evidence" value="ECO:0007669"/>
    <property type="project" value="InterPro"/>
</dbReference>
<keyword evidence="6" id="KW-0812">Transmembrane</keyword>
<dbReference type="InterPro" id="IPR017850">
    <property type="entry name" value="Alkaline_phosphatase_core_sf"/>
</dbReference>
<sequence length="628" mass="70283">MASNPHLGNKTACILLILILIAVVIILNVVIIFANYSVPGVQEQNVTLPTAAHHNASLNVAAAKYPTPTEIPRFDETRYSGAAERPNIVFILADDLGHNDIGYAEGSHQVPTPHIDKLAYEGIILNRHYAFVACTPSRSSLMTGRYTFQLGMQSAIVISHGQPWGVPLKWKLMPAFFKDLNYTTQFYGKVHIGCHTRAFHFTHVSQGSRGFENCFYYNNNDASLFNYSTGWITPVPNRSGRDLYENGFQVPENCTNNVYLPHLLTAKFEQFLRDRDTTKPFYVQMNTPLPKSATEWDGTTRQGAAMFTMPEYSLRPAVASLPRKFEGRKKELALIQALDDQVHHMTIALERKGILNNTILVFASDNGAQSLVSDPDRTNYGSNFPLRLFKRTVFEGGVRTLAFIYSPLLKRSGVMTNQLFHISDWLPTLYEAAGGRVQDLGDISGVSHWQSFLKGSGVGPRKEVALNIDEIAKQFALIKEYPDKTLYKLIGGNVFNNSYTGWELTLGTTPSNLMRRRTPASVDCNTQGNVPSAANLCEPWLADCVFDLSNDPCETTNLALQRPDILRDLQSLMTDYRATALPYNLTDYVYDERSNPTLHWDGWWVPWLDPVPVLQSPPCVPFNPSSAS</sequence>
<evidence type="ECO:0000313" key="8">
    <source>
        <dbReference type="EMBL" id="OWA52654.1"/>
    </source>
</evidence>
<dbReference type="Gene3D" id="3.30.1120.10">
    <property type="match status" value="1"/>
</dbReference>
<evidence type="ECO:0000256" key="4">
    <source>
        <dbReference type="ARBA" id="ARBA00022837"/>
    </source>
</evidence>
<dbReference type="Proteomes" id="UP000192578">
    <property type="component" value="Unassembled WGS sequence"/>
</dbReference>
<evidence type="ECO:0000256" key="2">
    <source>
        <dbReference type="ARBA" id="ARBA00008779"/>
    </source>
</evidence>
<proteinExistence type="inferred from homology"/>
<keyword evidence="6" id="KW-1133">Transmembrane helix</keyword>
<dbReference type="Gene3D" id="3.40.720.10">
    <property type="entry name" value="Alkaline Phosphatase, subunit A"/>
    <property type="match status" value="1"/>
</dbReference>
<feature type="domain" description="Sulfatase N-terminal" evidence="7">
    <location>
        <begin position="86"/>
        <end position="434"/>
    </location>
</feature>
<evidence type="ECO:0000256" key="1">
    <source>
        <dbReference type="ARBA" id="ARBA00001913"/>
    </source>
</evidence>
<keyword evidence="6" id="KW-0472">Membrane</keyword>
<comment type="caution">
    <text evidence="8">The sequence shown here is derived from an EMBL/GenBank/DDBJ whole genome shotgun (WGS) entry which is preliminary data.</text>
</comment>
<accession>A0A9X6RLT8</accession>
<dbReference type="AlphaFoldDB" id="A0A9X6RLT8"/>
<organism evidence="8 9">
    <name type="scientific">Hypsibius exemplaris</name>
    <name type="common">Freshwater tardigrade</name>
    <dbReference type="NCBI Taxonomy" id="2072580"/>
    <lineage>
        <taxon>Eukaryota</taxon>
        <taxon>Metazoa</taxon>
        <taxon>Ecdysozoa</taxon>
        <taxon>Tardigrada</taxon>
        <taxon>Eutardigrada</taxon>
        <taxon>Parachela</taxon>
        <taxon>Hypsibioidea</taxon>
        <taxon>Hypsibiidae</taxon>
        <taxon>Hypsibius</taxon>
    </lineage>
</organism>
<reference evidence="9" key="1">
    <citation type="submission" date="2017-01" db="EMBL/GenBank/DDBJ databases">
        <title>Comparative genomics of anhydrobiosis in the tardigrade Hypsibius dujardini.</title>
        <authorList>
            <person name="Yoshida Y."/>
            <person name="Koutsovoulos G."/>
            <person name="Laetsch D."/>
            <person name="Stevens L."/>
            <person name="Kumar S."/>
            <person name="Horikawa D."/>
            <person name="Ishino K."/>
            <person name="Komine S."/>
            <person name="Tomita M."/>
            <person name="Blaxter M."/>
            <person name="Arakawa K."/>
        </authorList>
    </citation>
    <scope>NUCLEOTIDE SEQUENCE [LARGE SCALE GENOMIC DNA]</scope>
    <source>
        <strain evidence="9">Z151</strain>
    </source>
</reference>
<dbReference type="OrthoDB" id="103349at2759"/>
<keyword evidence="4" id="KW-0106">Calcium</keyword>
<comment type="similarity">
    <text evidence="2">Belongs to the sulfatase family.</text>
</comment>
<dbReference type="InterPro" id="IPR000917">
    <property type="entry name" value="Sulfatase_N"/>
</dbReference>
<dbReference type="EMBL" id="MTYJ01000279">
    <property type="protein sequence ID" value="OWA52654.1"/>
    <property type="molecule type" value="Genomic_DNA"/>
</dbReference>
<name>A0A9X6RLT8_HYPEX</name>
<dbReference type="InterPro" id="IPR047115">
    <property type="entry name" value="ARSB"/>
</dbReference>
<evidence type="ECO:0000313" key="9">
    <source>
        <dbReference type="Proteomes" id="UP000192578"/>
    </source>
</evidence>
<evidence type="ECO:0000256" key="6">
    <source>
        <dbReference type="SAM" id="Phobius"/>
    </source>
</evidence>
<gene>
    <name evidence="8" type="ORF">BV898_17101</name>
</gene>
<dbReference type="PANTHER" id="PTHR10342">
    <property type="entry name" value="ARYLSULFATASE"/>
    <property type="match status" value="1"/>
</dbReference>
<dbReference type="PANTHER" id="PTHR10342:SF273">
    <property type="entry name" value="RE14504P"/>
    <property type="match status" value="1"/>
</dbReference>
<dbReference type="SUPFAM" id="SSF53649">
    <property type="entry name" value="Alkaline phosphatase-like"/>
    <property type="match status" value="1"/>
</dbReference>
<evidence type="ECO:0000256" key="3">
    <source>
        <dbReference type="ARBA" id="ARBA00022723"/>
    </source>
</evidence>
<feature type="transmembrane region" description="Helical" evidence="6">
    <location>
        <begin position="12"/>
        <end position="36"/>
    </location>
</feature>